<dbReference type="Proteomes" id="UP000184322">
    <property type="component" value="Chromosome"/>
</dbReference>
<accession>A0A1L4FSQ9</accession>
<evidence type="ECO:0000313" key="2">
    <source>
        <dbReference type="Proteomes" id="UP000184322"/>
    </source>
</evidence>
<sequence length="391" mass="45559">MANQLFINFWIKSDQMVYQINEVKNNKIFTLAKSSGPLTTNIKTLLSVLEQISHELDLKHTLKTVVTNVIIDDVKFPEITLNKVNQEIEVENKIVNNNHQLEINRLIYNALADKNNDIILKLNQYQFLVENDSQINEYKNFPINKNGNKVKTLATYFSLPNTHNFLKVKDIFESYFQNVNFVLKSQVLGFNSYNESGFNINLDLNYNYFSVALIYNGQIVDYLGSSMGIESILKDLQATWKIDDSQQVYKKYCFYQLNANKTNDTEVVLYREVFQNFLSKMLVQTNQFVANLNLNTGINTITLSGFLVDDLNFKNLNFNFAFKRIVQTQELIIANHLSEEEFIFQSISEYELNSLLLENNQAQTINQFLKVSTQKESWLQKIKKSLSQWRN</sequence>
<protein>
    <submittedName>
        <fullName evidence="1">Uncharacterized protein</fullName>
    </submittedName>
</protein>
<reference evidence="2" key="1">
    <citation type="submission" date="2016-10" db="EMBL/GenBank/DDBJ databases">
        <authorList>
            <person name="Beylefeld A."/>
            <person name="Abolnik C."/>
        </authorList>
    </citation>
    <scope>NUCLEOTIDE SEQUENCE [LARGE SCALE GENOMIC DNA]</scope>
    <source>
        <strain evidence="2">B359_6</strain>
    </source>
</reference>
<dbReference type="NCBIfam" id="NF045943">
    <property type="entry name" value="MAG3720_fam"/>
    <property type="match status" value="1"/>
</dbReference>
<organism evidence="1 2">
    <name type="scientific">Mycoplasmopsis pullorum</name>
    <dbReference type="NCBI Taxonomy" id="48003"/>
    <lineage>
        <taxon>Bacteria</taxon>
        <taxon>Bacillati</taxon>
        <taxon>Mycoplasmatota</taxon>
        <taxon>Mycoplasmoidales</taxon>
        <taxon>Metamycoplasmataceae</taxon>
        <taxon>Mycoplasmopsis</taxon>
    </lineage>
</organism>
<evidence type="ECO:0000313" key="1">
    <source>
        <dbReference type="EMBL" id="APJ38661.1"/>
    </source>
</evidence>
<name>A0A1L4FSQ9_9BACT</name>
<dbReference type="AlphaFoldDB" id="A0A1L4FSQ9"/>
<keyword evidence="2" id="KW-1185">Reference proteome</keyword>
<proteinExistence type="predicted"/>
<dbReference type="EMBL" id="CP017813">
    <property type="protein sequence ID" value="APJ38661.1"/>
    <property type="molecule type" value="Genomic_DNA"/>
</dbReference>
<dbReference type="STRING" id="48003.BLA55_03305"/>
<dbReference type="KEGG" id="mpul:BLA55_03305"/>
<gene>
    <name evidence="1" type="ORF">BLA55_03305</name>
</gene>
<dbReference type="RefSeq" id="WP_073372666.1">
    <property type="nucleotide sequence ID" value="NZ_CP017813.1"/>
</dbReference>